<comment type="caution">
    <text evidence="10">The sequence shown here is derived from an EMBL/GenBank/DDBJ whole genome shotgun (WGS) entry which is preliminary data.</text>
</comment>
<dbReference type="FunFam" id="2.60.40.1120:FF:000003">
    <property type="entry name" value="Outer membrane protein Omp121"/>
    <property type="match status" value="1"/>
</dbReference>
<evidence type="ECO:0000256" key="6">
    <source>
        <dbReference type="ARBA" id="ARBA00023237"/>
    </source>
</evidence>
<dbReference type="RefSeq" id="WP_052431745.1">
    <property type="nucleotide sequence ID" value="NZ_JRYR02000002.1"/>
</dbReference>
<dbReference type="EMBL" id="JRYR02000002">
    <property type="protein sequence ID" value="OHX63871.1"/>
    <property type="molecule type" value="Genomic_DNA"/>
</dbReference>
<feature type="chain" id="PRO_5010247679" description="TonB-dependent receptor plug domain-containing protein" evidence="8">
    <location>
        <begin position="28"/>
        <end position="1036"/>
    </location>
</feature>
<dbReference type="OrthoDB" id="9768177at2"/>
<evidence type="ECO:0000256" key="4">
    <source>
        <dbReference type="ARBA" id="ARBA00022692"/>
    </source>
</evidence>
<dbReference type="STRING" id="915059.NH26_19865"/>
<evidence type="ECO:0000259" key="9">
    <source>
        <dbReference type="Pfam" id="PF07715"/>
    </source>
</evidence>
<dbReference type="Pfam" id="PF13715">
    <property type="entry name" value="CarbopepD_reg_2"/>
    <property type="match status" value="1"/>
</dbReference>
<dbReference type="GO" id="GO:0009279">
    <property type="term" value="C:cell outer membrane"/>
    <property type="evidence" value="ECO:0007669"/>
    <property type="project" value="UniProtKB-SubCell"/>
</dbReference>
<dbReference type="SUPFAM" id="SSF49464">
    <property type="entry name" value="Carboxypeptidase regulatory domain-like"/>
    <property type="match status" value="1"/>
</dbReference>
<reference evidence="10 11" key="1">
    <citation type="journal article" date="2012" name="Int. J. Syst. Evol. Microbiol.">
        <title>Flammeovirga pacifica sp. nov., isolated from deep-sea sediment.</title>
        <authorList>
            <person name="Xu H."/>
            <person name="Fu Y."/>
            <person name="Yang N."/>
            <person name="Ding Z."/>
            <person name="Lai Q."/>
            <person name="Zeng R."/>
        </authorList>
    </citation>
    <scope>NUCLEOTIDE SEQUENCE [LARGE SCALE GENOMIC DNA]</scope>
    <source>
        <strain evidence="11">DSM 24597 / LMG 26175 / WPAGA1</strain>
    </source>
</reference>
<name>A0A1S1YS65_FLAPC</name>
<keyword evidence="4 7" id="KW-0812">Transmembrane</keyword>
<sequence length="1036" mass="114957">MNVYYFRNKRLKVAFIFSMVFFLTSFANIFAQDRMISGKVIGEDDQLPLPGVNVTIQGTSTGTITDFDGKFSLVIEEGNTLVFSFIGMKSKTVTVKSQSTLNITLESEVEILEEVVKIGYGEQKKKEISGAVAHIKSENLEQFTTSDLGDALQGQVAGVSVTSASGAPGESAVIQIRGVSTLSEVEGANQPLYVVDGIPQNEDPRLAPNEIATIDILKDLASCAVYGTRGANGVILITTKTGNKGKLKVSVDGNYGLRKIITNTPVMNSSQQAYFDIIHQRALNPGISDDEINMLVSRSKNNFKNDNNLDDIVFEDLAPTQQYNINLTGGSDAGFTYNITGGYFGQKGNVVNSNFERLNFRGGSSYKSDKWTITTSLALSTEERQRPSGNLLNQTIRYKPYMAPLDPDKNIYESASDQEAVQANFLYQSLYFDDNETRDRLSGNISIKYDFTKWLSFTTNAGGNIMNRFRTRLNPYFRVVNENTGREFSNPNNSYYSEQVERTAGFSWDGRFYAKHSFGDHNVSALLGASLEEYNGISHTVQRRGIVDNDKPGFGSATLETTVTPGFNYVYRIIGTIGRLQYDYKGKYLVSLSGNYNGNSKFAENNKFKFFPSASVGWNISDEAFFEGLKPTMNAMKLRASHGNVGGQSFRPYSDLPTIRRGFDYSFNGNIYSGAAQSAFANPDIQWETSIQNNIGLDLAFWDNRLTFNADVYHTTKQDMLFPIATPASAGSSAGNNNDKLVTLNVGNMVNQGFELALGYKGRVKKLNWNVTGTFASNNNEITNMRTEDFVYTADQGLIYGAPNQSRVTTYARGYEAGAFFLYKSDGIINTEEKLAEYQRVNPAARMGDLMLRDTNGDGQITEADKQYAGSGLPKYEAGLVISLRYKNWDFMMNWFGAFGHEIMNGSKLMAYSEGRHLDQIHTWSPDNPYSPIPAYRGDLKQGTTNFRGDTDLWLEDGSYLRLKNVTLGYTVPKSKLKRAGINSIRIYVRAQNPLTFTNYTGYDPEVGGNGVSSRGLDKGNYPIAALYSTGFRFNF</sequence>
<dbReference type="PROSITE" id="PS52016">
    <property type="entry name" value="TONB_DEPENDENT_REC_3"/>
    <property type="match status" value="1"/>
</dbReference>
<dbReference type="Proteomes" id="UP000179797">
    <property type="component" value="Unassembled WGS sequence"/>
</dbReference>
<evidence type="ECO:0000256" key="3">
    <source>
        <dbReference type="ARBA" id="ARBA00022452"/>
    </source>
</evidence>
<evidence type="ECO:0000256" key="1">
    <source>
        <dbReference type="ARBA" id="ARBA00004571"/>
    </source>
</evidence>
<dbReference type="Pfam" id="PF07715">
    <property type="entry name" value="Plug"/>
    <property type="match status" value="1"/>
</dbReference>
<gene>
    <name evidence="10" type="ORF">NH26_19865</name>
</gene>
<evidence type="ECO:0000313" key="11">
    <source>
        <dbReference type="Proteomes" id="UP000179797"/>
    </source>
</evidence>
<dbReference type="InterPro" id="IPR023996">
    <property type="entry name" value="TonB-dep_OMP_SusC/RagA"/>
</dbReference>
<evidence type="ECO:0000256" key="5">
    <source>
        <dbReference type="ARBA" id="ARBA00023136"/>
    </source>
</evidence>
<dbReference type="NCBIfam" id="TIGR04057">
    <property type="entry name" value="SusC_RagA_signa"/>
    <property type="match status" value="1"/>
</dbReference>
<dbReference type="InterPro" id="IPR023997">
    <property type="entry name" value="TonB-dep_OMP_SusC/RagA_CS"/>
</dbReference>
<dbReference type="Gene3D" id="2.40.170.20">
    <property type="entry name" value="TonB-dependent receptor, beta-barrel domain"/>
    <property type="match status" value="1"/>
</dbReference>
<dbReference type="InterPro" id="IPR012910">
    <property type="entry name" value="Plug_dom"/>
</dbReference>
<dbReference type="InterPro" id="IPR036942">
    <property type="entry name" value="Beta-barrel_TonB_sf"/>
</dbReference>
<evidence type="ECO:0000256" key="7">
    <source>
        <dbReference type="PROSITE-ProRule" id="PRU01360"/>
    </source>
</evidence>
<keyword evidence="6 7" id="KW-0998">Cell outer membrane</keyword>
<evidence type="ECO:0000256" key="8">
    <source>
        <dbReference type="SAM" id="SignalP"/>
    </source>
</evidence>
<dbReference type="NCBIfam" id="TIGR04056">
    <property type="entry name" value="OMP_RagA_SusC"/>
    <property type="match status" value="1"/>
</dbReference>
<protein>
    <recommendedName>
        <fullName evidence="9">TonB-dependent receptor plug domain-containing protein</fullName>
    </recommendedName>
</protein>
<keyword evidence="5 7" id="KW-0472">Membrane</keyword>
<comment type="similarity">
    <text evidence="7">Belongs to the TonB-dependent receptor family.</text>
</comment>
<keyword evidence="11" id="KW-1185">Reference proteome</keyword>
<evidence type="ECO:0000313" key="10">
    <source>
        <dbReference type="EMBL" id="OHX63871.1"/>
    </source>
</evidence>
<accession>A0A1S1YS65</accession>
<dbReference type="Gene3D" id="2.170.130.10">
    <property type="entry name" value="TonB-dependent receptor, plug domain"/>
    <property type="match status" value="1"/>
</dbReference>
<dbReference type="AlphaFoldDB" id="A0A1S1YS65"/>
<dbReference type="Gene3D" id="2.60.40.1120">
    <property type="entry name" value="Carboxypeptidase-like, regulatory domain"/>
    <property type="match status" value="1"/>
</dbReference>
<feature type="signal peptide" evidence="8">
    <location>
        <begin position="1"/>
        <end position="27"/>
    </location>
</feature>
<comment type="subcellular location">
    <subcellularLocation>
        <location evidence="1 7">Cell outer membrane</location>
        <topology evidence="1 7">Multi-pass membrane protein</topology>
    </subcellularLocation>
</comment>
<proteinExistence type="inferred from homology"/>
<keyword evidence="2 7" id="KW-0813">Transport</keyword>
<keyword evidence="8" id="KW-0732">Signal</keyword>
<dbReference type="SUPFAM" id="SSF56935">
    <property type="entry name" value="Porins"/>
    <property type="match status" value="1"/>
</dbReference>
<dbReference type="InterPro" id="IPR039426">
    <property type="entry name" value="TonB-dep_rcpt-like"/>
</dbReference>
<organism evidence="10 11">
    <name type="scientific">Flammeovirga pacifica</name>
    <dbReference type="NCBI Taxonomy" id="915059"/>
    <lineage>
        <taxon>Bacteria</taxon>
        <taxon>Pseudomonadati</taxon>
        <taxon>Bacteroidota</taxon>
        <taxon>Cytophagia</taxon>
        <taxon>Cytophagales</taxon>
        <taxon>Flammeovirgaceae</taxon>
        <taxon>Flammeovirga</taxon>
    </lineage>
</organism>
<keyword evidence="3 7" id="KW-1134">Transmembrane beta strand</keyword>
<dbReference type="InterPro" id="IPR008969">
    <property type="entry name" value="CarboxyPept-like_regulatory"/>
</dbReference>
<feature type="domain" description="TonB-dependent receptor plug" evidence="9">
    <location>
        <begin position="125"/>
        <end position="234"/>
    </location>
</feature>
<evidence type="ECO:0000256" key="2">
    <source>
        <dbReference type="ARBA" id="ARBA00022448"/>
    </source>
</evidence>
<dbReference type="InterPro" id="IPR037066">
    <property type="entry name" value="Plug_dom_sf"/>
</dbReference>